<dbReference type="STRING" id="563176.SAMN04488090_2607"/>
<organism evidence="2 3">
    <name type="scientific">Siphonobacter aquaeclarae</name>
    <dbReference type="NCBI Taxonomy" id="563176"/>
    <lineage>
        <taxon>Bacteria</taxon>
        <taxon>Pseudomonadati</taxon>
        <taxon>Bacteroidota</taxon>
        <taxon>Cytophagia</taxon>
        <taxon>Cytophagales</taxon>
        <taxon>Cytophagaceae</taxon>
        <taxon>Siphonobacter</taxon>
    </lineage>
</organism>
<dbReference type="RefSeq" id="WP_093202660.1">
    <property type="nucleotide sequence ID" value="NZ_FNGS01000004.1"/>
</dbReference>
<gene>
    <name evidence="2" type="ORF">SAMN04488090_2607</name>
</gene>
<dbReference type="PANTHER" id="PTHR43312">
    <property type="entry name" value="D-THREO-ALDOSE 1-DEHYDROGENASE"/>
    <property type="match status" value="1"/>
</dbReference>
<dbReference type="Gene3D" id="3.20.20.100">
    <property type="entry name" value="NADP-dependent oxidoreductase domain"/>
    <property type="match status" value="1"/>
</dbReference>
<name>A0A1G9QF29_9BACT</name>
<protein>
    <submittedName>
        <fullName evidence="2">Predicted oxidoreductase</fullName>
    </submittedName>
</protein>
<dbReference type="Pfam" id="PF00248">
    <property type="entry name" value="Aldo_ket_red"/>
    <property type="match status" value="1"/>
</dbReference>
<proteinExistence type="predicted"/>
<dbReference type="Proteomes" id="UP000198901">
    <property type="component" value="Unassembled WGS sequence"/>
</dbReference>
<reference evidence="2 3" key="1">
    <citation type="submission" date="2016-10" db="EMBL/GenBank/DDBJ databases">
        <authorList>
            <person name="de Groot N.N."/>
        </authorList>
    </citation>
    <scope>NUCLEOTIDE SEQUENCE [LARGE SCALE GENOMIC DNA]</scope>
    <source>
        <strain evidence="2 3">DSM 21668</strain>
    </source>
</reference>
<keyword evidence="3" id="KW-1185">Reference proteome</keyword>
<dbReference type="CDD" id="cd19086">
    <property type="entry name" value="AKR_AKR11C1"/>
    <property type="match status" value="1"/>
</dbReference>
<dbReference type="AlphaFoldDB" id="A0A1G9QF29"/>
<accession>A0A1G9QF29</accession>
<feature type="domain" description="NADP-dependent oxidoreductase" evidence="1">
    <location>
        <begin position="15"/>
        <end position="297"/>
    </location>
</feature>
<evidence type="ECO:0000313" key="3">
    <source>
        <dbReference type="Proteomes" id="UP000198901"/>
    </source>
</evidence>
<dbReference type="EMBL" id="FNGS01000004">
    <property type="protein sequence ID" value="SDM09638.1"/>
    <property type="molecule type" value="Genomic_DNA"/>
</dbReference>
<sequence length="323" mass="36659">MIYRRFGRTDWPVSEMGYGMWGLAGWTGSDIEEVNESLDRAVSHGCNFFDTAWGYGAGKSEEILGGLIKRHPEKRLYAATKIPPKNFKWPSRPEYSLADCFPASHIVEYTEKSLKNLNVEQIDLQQFHVWEDSWADQDEWKEAIQQLTKEGKVAHWGISVNRWEPDNVLNTLRTGLISSVQVIYNIFDQAPVDNLFPLCKELDVAVIARVPFDEGTLTGTLTKETTFPADDWRSTYFVPENLNASVDKAEALRPLIPAGMTMPEMALRFILSNPDVGTIIPGMRRLRNVDANMAASDGQGLSAGLLEQLRQHRWDRKPTKWSQ</sequence>
<dbReference type="InterPro" id="IPR023210">
    <property type="entry name" value="NADP_OxRdtase_dom"/>
</dbReference>
<evidence type="ECO:0000259" key="1">
    <source>
        <dbReference type="Pfam" id="PF00248"/>
    </source>
</evidence>
<dbReference type="SUPFAM" id="SSF51430">
    <property type="entry name" value="NAD(P)-linked oxidoreductase"/>
    <property type="match status" value="1"/>
</dbReference>
<dbReference type="InterPro" id="IPR053135">
    <property type="entry name" value="AKR2_Oxidoreductase"/>
</dbReference>
<dbReference type="OrthoDB" id="9773828at2"/>
<dbReference type="InterPro" id="IPR036812">
    <property type="entry name" value="NAD(P)_OxRdtase_dom_sf"/>
</dbReference>
<evidence type="ECO:0000313" key="2">
    <source>
        <dbReference type="EMBL" id="SDM09638.1"/>
    </source>
</evidence>
<dbReference type="PANTHER" id="PTHR43312:SF1">
    <property type="entry name" value="NADP-DEPENDENT OXIDOREDUCTASE DOMAIN-CONTAINING PROTEIN"/>
    <property type="match status" value="1"/>
</dbReference>